<evidence type="ECO:0000256" key="5">
    <source>
        <dbReference type="SAM" id="Phobius"/>
    </source>
</evidence>
<feature type="transmembrane region" description="Helical" evidence="5">
    <location>
        <begin position="212"/>
        <end position="230"/>
    </location>
</feature>
<dbReference type="InterPro" id="IPR036010">
    <property type="entry name" value="2Fe-2S_ferredoxin-like_sf"/>
</dbReference>
<comment type="caution">
    <text evidence="7">The sequence shown here is derived from an EMBL/GenBank/DDBJ whole genome shotgun (WGS) entry which is preliminary data.</text>
</comment>
<evidence type="ECO:0000259" key="6">
    <source>
        <dbReference type="PROSITE" id="PS51085"/>
    </source>
</evidence>
<dbReference type="SUPFAM" id="SSF54292">
    <property type="entry name" value="2Fe-2S ferredoxin-like"/>
    <property type="match status" value="1"/>
</dbReference>
<dbReference type="Pfam" id="PF07992">
    <property type="entry name" value="Pyr_redox_2"/>
    <property type="match status" value="1"/>
</dbReference>
<dbReference type="InterPro" id="IPR016156">
    <property type="entry name" value="FAD/NAD-linked_Rdtase_dimer_sf"/>
</dbReference>
<keyword evidence="5" id="KW-1133">Transmembrane helix</keyword>
<dbReference type="PRINTS" id="PR00411">
    <property type="entry name" value="PNDRDTASEI"/>
</dbReference>
<dbReference type="Pfam" id="PF00111">
    <property type="entry name" value="Fer2"/>
    <property type="match status" value="1"/>
</dbReference>
<dbReference type="CDD" id="cd00207">
    <property type="entry name" value="fer2"/>
    <property type="match status" value="1"/>
</dbReference>
<keyword evidence="4" id="KW-0274">FAD</keyword>
<evidence type="ECO:0000313" key="7">
    <source>
        <dbReference type="EMBL" id="MDE1461390.1"/>
    </source>
</evidence>
<dbReference type="PANTHER" id="PTHR43429">
    <property type="entry name" value="PYRIDINE NUCLEOTIDE-DISULFIDE OXIDOREDUCTASE DOMAIN-CONTAINING"/>
    <property type="match status" value="1"/>
</dbReference>
<feature type="transmembrane region" description="Helical" evidence="5">
    <location>
        <begin position="54"/>
        <end position="73"/>
    </location>
</feature>
<keyword evidence="5" id="KW-0472">Membrane</keyword>
<keyword evidence="8" id="KW-1185">Reference proteome</keyword>
<feature type="transmembrane region" description="Helical" evidence="5">
    <location>
        <begin position="242"/>
        <end position="261"/>
    </location>
</feature>
<feature type="transmembrane region" description="Helical" evidence="5">
    <location>
        <begin position="127"/>
        <end position="146"/>
    </location>
</feature>
<dbReference type="InterPro" id="IPR050260">
    <property type="entry name" value="FAD-bd_OxRdtase"/>
</dbReference>
<accession>A0ABT5U4W1</accession>
<dbReference type="InterPro" id="IPR041575">
    <property type="entry name" value="Rubredoxin_C"/>
</dbReference>
<dbReference type="InterPro" id="IPR001041">
    <property type="entry name" value="2Fe-2S_ferredoxin-type"/>
</dbReference>
<gene>
    <name evidence="7" type="ORF">ORQ98_05360</name>
</gene>
<dbReference type="PRINTS" id="PR00368">
    <property type="entry name" value="FADPNR"/>
</dbReference>
<dbReference type="InterPro" id="IPR023753">
    <property type="entry name" value="FAD/NAD-binding_dom"/>
</dbReference>
<dbReference type="Pfam" id="PF18267">
    <property type="entry name" value="Rubredoxin_C"/>
    <property type="match status" value="1"/>
</dbReference>
<reference evidence="7 8" key="1">
    <citation type="submission" date="2022-11" db="EMBL/GenBank/DDBJ databases">
        <title>Spartinivicinus poritis sp. nov., isolated from scleractinian coral Porites lutea.</title>
        <authorList>
            <person name="Zhang G."/>
            <person name="Cai L."/>
            <person name="Wei Q."/>
        </authorList>
    </citation>
    <scope>NUCLEOTIDE SEQUENCE [LARGE SCALE GENOMIC DNA]</scope>
    <source>
        <strain evidence="7 8">A2-2</strain>
    </source>
</reference>
<feature type="transmembrane region" description="Helical" evidence="5">
    <location>
        <begin position="268"/>
        <end position="286"/>
    </location>
</feature>
<evidence type="ECO:0000256" key="1">
    <source>
        <dbReference type="ARBA" id="ARBA00001974"/>
    </source>
</evidence>
<dbReference type="Gene3D" id="3.10.20.30">
    <property type="match status" value="1"/>
</dbReference>
<evidence type="ECO:0000256" key="3">
    <source>
        <dbReference type="ARBA" id="ARBA00022630"/>
    </source>
</evidence>
<keyword evidence="5" id="KW-0812">Transmembrane</keyword>
<dbReference type="EMBL" id="JAPMOU010000004">
    <property type="protein sequence ID" value="MDE1461390.1"/>
    <property type="molecule type" value="Genomic_DNA"/>
</dbReference>
<name>A0ABT5U4W1_9GAMM</name>
<dbReference type="PANTHER" id="PTHR43429:SF3">
    <property type="entry name" value="NITRITE REDUCTASE [NAD(P)H]"/>
    <property type="match status" value="1"/>
</dbReference>
<dbReference type="SUPFAM" id="SSF51905">
    <property type="entry name" value="FAD/NAD(P)-binding domain"/>
    <property type="match status" value="2"/>
</dbReference>
<feature type="domain" description="2Fe-2S ferredoxin-type" evidence="6">
    <location>
        <begin position="364"/>
        <end position="457"/>
    </location>
</feature>
<comment type="similarity">
    <text evidence="2">Belongs to the FAD-dependent oxidoreductase family.</text>
</comment>
<feature type="transmembrane region" description="Helical" evidence="5">
    <location>
        <begin position="21"/>
        <end position="42"/>
    </location>
</feature>
<dbReference type="Gene3D" id="3.30.390.30">
    <property type="match status" value="1"/>
</dbReference>
<dbReference type="InterPro" id="IPR012675">
    <property type="entry name" value="Beta-grasp_dom_sf"/>
</dbReference>
<evidence type="ECO:0000256" key="4">
    <source>
        <dbReference type="ARBA" id="ARBA00022827"/>
    </source>
</evidence>
<feature type="transmembrane region" description="Helical" evidence="5">
    <location>
        <begin position="94"/>
        <end position="115"/>
    </location>
</feature>
<dbReference type="PROSITE" id="PS51085">
    <property type="entry name" value="2FE2S_FER_2"/>
    <property type="match status" value="1"/>
</dbReference>
<keyword evidence="3" id="KW-0285">Flavoprotein</keyword>
<protein>
    <submittedName>
        <fullName evidence="7">FAD-dependent oxidoreductase</fullName>
    </submittedName>
</protein>
<evidence type="ECO:0000313" key="8">
    <source>
        <dbReference type="Proteomes" id="UP001528823"/>
    </source>
</evidence>
<proteinExistence type="inferred from homology"/>
<dbReference type="Gene3D" id="3.50.50.60">
    <property type="entry name" value="FAD/NAD(P)-binding domain"/>
    <property type="match status" value="2"/>
</dbReference>
<evidence type="ECO:0000256" key="2">
    <source>
        <dbReference type="ARBA" id="ARBA00006442"/>
    </source>
</evidence>
<dbReference type="RefSeq" id="WP_274687753.1">
    <property type="nucleotide sequence ID" value="NZ_JAPMOU010000004.1"/>
</dbReference>
<dbReference type="InterPro" id="IPR036188">
    <property type="entry name" value="FAD/NAD-bd_sf"/>
</dbReference>
<sequence length="893" mass="98419">MSHNYFKFITKLNVSKLLAWDLLKTVAISTLVITITLCLSNQHEQVGLLLVWKIYIPLLPLVFFFIPSVWRNICPLAAINQIPRLFGLSKHYQLPNFLFNSAPFIGGSILVTGILSRKYGLDSSGVTVALLGLFTMLAALVGGLLFKGKSGWCGTFCPLASLQWLYGQSPLTSINNHHCKPCLSCVQHCIDNDKGLTVVNELYQGSQFRVNARLLFISIFPGVILAFFLGPEQVTTSNQTLLLVYFIVFPVFSLIVFVLLWKIALIRLGMLTGLFGLAVLMIFYIFNGSHILDGVNQLTKIELPHALSYAPNFIIGFYSITWIKKVYKQEKDYLSARNKVNIKNRISKNNLINVVELGSNDDIVKVTIVSRKQTVTMAKGRILLDALEEGNVGVQGNCRVGGCGADLVTIIAGKDNVSPVSTTEQITLSSLTKLSTARLACCVKVFDDISIELGVAESLPKNAESLDCKQLSKYQQGMHIVVIGSGIAGLSAVKSLRDLSDNCNITLIGGEPYLPYNRMNITQLITGKMGLIGFQLQSEQWFLKNKVDMWLNTQVISISPEKKQVTLALGKQFSYDKLILAQGSRVNPPTFINNQLQGIHSLRTADDAIAIRSDIQQRNCKVAVVVGTGPLGLEIADSLHSMGIKVIILERSNQLMKHHLDKTAAIVLALQLRKRRLNLLFNSKLEECIGKDNIKAVKLDNGRQLKCDLLILATGNQPNIELAEAANLKTSKGVVVNRQLQTSNPDIYAIGDLAELENSSRVDGLWSVAEKQGSLAANNILGKIENYQPAEKILQLKMTEIDLLVVGERIKEGGQSIVLLNNKNYQYRKLIISEGRIVGAILIGYPELKPLVLAAINQKLNVSPILAGLRKGHWIASFDSLLPSNDFKIPYTG</sequence>
<comment type="cofactor">
    <cofactor evidence="1">
        <name>FAD</name>
        <dbReference type="ChEBI" id="CHEBI:57692"/>
    </cofactor>
</comment>
<organism evidence="7 8">
    <name type="scientific">Spartinivicinus poritis</name>
    <dbReference type="NCBI Taxonomy" id="2994640"/>
    <lineage>
        <taxon>Bacteria</taxon>
        <taxon>Pseudomonadati</taxon>
        <taxon>Pseudomonadota</taxon>
        <taxon>Gammaproteobacteria</taxon>
        <taxon>Oceanospirillales</taxon>
        <taxon>Zooshikellaceae</taxon>
        <taxon>Spartinivicinus</taxon>
    </lineage>
</organism>
<dbReference type="Proteomes" id="UP001528823">
    <property type="component" value="Unassembled WGS sequence"/>
</dbReference>